<reference evidence="1 2" key="1">
    <citation type="submission" date="2016-10" db="EMBL/GenBank/DDBJ databases">
        <authorList>
            <person name="de Groot N.N."/>
        </authorList>
    </citation>
    <scope>NUCLEOTIDE SEQUENCE [LARGE SCALE GENOMIC DNA]</scope>
    <source>
        <strain evidence="1 2">DSM 16077</strain>
    </source>
</reference>
<organism evidence="1 2">
    <name type="scientific">Maricaulis salignorans</name>
    <dbReference type="NCBI Taxonomy" id="144026"/>
    <lineage>
        <taxon>Bacteria</taxon>
        <taxon>Pseudomonadati</taxon>
        <taxon>Pseudomonadota</taxon>
        <taxon>Alphaproteobacteria</taxon>
        <taxon>Maricaulales</taxon>
        <taxon>Maricaulaceae</taxon>
        <taxon>Maricaulis</taxon>
    </lineage>
</organism>
<dbReference type="AlphaFoldDB" id="A0A1G9U1D6"/>
<evidence type="ECO:0008006" key="3">
    <source>
        <dbReference type="Google" id="ProtNLM"/>
    </source>
</evidence>
<accession>A0A1G9U1D6</accession>
<sequence>MAVSYEFSPEDNLCVWSMSGRLTANVMVGIVLAARADAGWSNDYNFLTIITNASLADVSADDTATLVHQLAELDTPRADGKRKRAAVVCSDEMAAGLLVYYELHSRTERMTDERFFRSEAAARAWLTGPAD</sequence>
<dbReference type="OrthoDB" id="7631903at2"/>
<evidence type="ECO:0000313" key="1">
    <source>
        <dbReference type="EMBL" id="SDM53698.1"/>
    </source>
</evidence>
<dbReference type="Proteomes" id="UP000199759">
    <property type="component" value="Unassembled WGS sequence"/>
</dbReference>
<evidence type="ECO:0000313" key="2">
    <source>
        <dbReference type="Proteomes" id="UP000199759"/>
    </source>
</evidence>
<name>A0A1G9U1D6_9PROT</name>
<keyword evidence="2" id="KW-1185">Reference proteome</keyword>
<dbReference type="EMBL" id="FNHG01000013">
    <property type="protein sequence ID" value="SDM53698.1"/>
    <property type="molecule type" value="Genomic_DNA"/>
</dbReference>
<proteinExistence type="predicted"/>
<gene>
    <name evidence="1" type="ORF">SAMN04488568_11380</name>
</gene>
<protein>
    <recommendedName>
        <fullName evidence="3">SpoIIAA-like</fullName>
    </recommendedName>
</protein>
<dbReference type="STRING" id="144026.SAMN04488568_11380"/>